<dbReference type="AlphaFoldDB" id="A0A0A9BEL7"/>
<evidence type="ECO:0000313" key="1">
    <source>
        <dbReference type="EMBL" id="JAD59655.1"/>
    </source>
</evidence>
<accession>A0A0A9BEL7</accession>
<name>A0A0A9BEL7_ARUDO</name>
<organism evidence="1">
    <name type="scientific">Arundo donax</name>
    <name type="common">Giant reed</name>
    <name type="synonym">Donax arundinaceus</name>
    <dbReference type="NCBI Taxonomy" id="35708"/>
    <lineage>
        <taxon>Eukaryota</taxon>
        <taxon>Viridiplantae</taxon>
        <taxon>Streptophyta</taxon>
        <taxon>Embryophyta</taxon>
        <taxon>Tracheophyta</taxon>
        <taxon>Spermatophyta</taxon>
        <taxon>Magnoliopsida</taxon>
        <taxon>Liliopsida</taxon>
        <taxon>Poales</taxon>
        <taxon>Poaceae</taxon>
        <taxon>PACMAD clade</taxon>
        <taxon>Arundinoideae</taxon>
        <taxon>Arundineae</taxon>
        <taxon>Arundo</taxon>
    </lineage>
</organism>
<proteinExistence type="predicted"/>
<protein>
    <submittedName>
        <fullName evidence="1">Uncharacterized protein</fullName>
    </submittedName>
</protein>
<reference evidence="1" key="1">
    <citation type="submission" date="2014-09" db="EMBL/GenBank/DDBJ databases">
        <authorList>
            <person name="Magalhaes I.L.F."/>
            <person name="Oliveira U."/>
            <person name="Santos F.R."/>
            <person name="Vidigal T.H.D.A."/>
            <person name="Brescovit A.D."/>
            <person name="Santos A.J."/>
        </authorList>
    </citation>
    <scope>NUCLEOTIDE SEQUENCE</scope>
    <source>
        <tissue evidence="1">Shoot tissue taken approximately 20 cm above the soil surface</tissue>
    </source>
</reference>
<sequence>MCFRNVKFSHLKLIYTISVLRRVTRQYY</sequence>
<reference evidence="1" key="2">
    <citation type="journal article" date="2015" name="Data Brief">
        <title>Shoot transcriptome of the giant reed, Arundo donax.</title>
        <authorList>
            <person name="Barrero R.A."/>
            <person name="Guerrero F.D."/>
            <person name="Moolhuijzen P."/>
            <person name="Goolsby J.A."/>
            <person name="Tidwell J."/>
            <person name="Bellgard S.E."/>
            <person name="Bellgard M.I."/>
        </authorList>
    </citation>
    <scope>NUCLEOTIDE SEQUENCE</scope>
    <source>
        <tissue evidence="1">Shoot tissue taken approximately 20 cm above the soil surface</tissue>
    </source>
</reference>
<dbReference type="EMBL" id="GBRH01238240">
    <property type="protein sequence ID" value="JAD59655.1"/>
    <property type="molecule type" value="Transcribed_RNA"/>
</dbReference>